<evidence type="ECO:0000256" key="7">
    <source>
        <dbReference type="SAM" id="Phobius"/>
    </source>
</evidence>
<feature type="transmembrane region" description="Helical" evidence="7">
    <location>
        <begin position="76"/>
        <end position="94"/>
    </location>
</feature>
<dbReference type="PROSITE" id="PS51225">
    <property type="entry name" value="MARVEL"/>
    <property type="match status" value="1"/>
</dbReference>
<name>A0A9Q0E287_9TELE</name>
<dbReference type="GO" id="GO:0016020">
    <property type="term" value="C:membrane"/>
    <property type="evidence" value="ECO:0007669"/>
    <property type="project" value="UniProtKB-SubCell"/>
</dbReference>
<evidence type="ECO:0000256" key="4">
    <source>
        <dbReference type="ARBA" id="ARBA00023136"/>
    </source>
</evidence>
<accession>A0A9Q0E287</accession>
<dbReference type="EMBL" id="JANIIK010000109">
    <property type="protein sequence ID" value="KAJ3598613.1"/>
    <property type="molecule type" value="Genomic_DNA"/>
</dbReference>
<dbReference type="EMBL" id="JANIIK010000109">
    <property type="protein sequence ID" value="KAJ3598612.1"/>
    <property type="molecule type" value="Genomic_DNA"/>
</dbReference>
<feature type="region of interest" description="Disordered" evidence="6">
    <location>
        <begin position="169"/>
        <end position="188"/>
    </location>
</feature>
<evidence type="ECO:0000256" key="2">
    <source>
        <dbReference type="ARBA" id="ARBA00022692"/>
    </source>
</evidence>
<keyword evidence="10" id="KW-1185">Reference proteome</keyword>
<evidence type="ECO:0000313" key="9">
    <source>
        <dbReference type="EMBL" id="KAJ3598613.1"/>
    </source>
</evidence>
<dbReference type="InterPro" id="IPR050578">
    <property type="entry name" value="MARVEL-CKLF_proteins"/>
</dbReference>
<dbReference type="AlphaFoldDB" id="A0A9Q0E287"/>
<evidence type="ECO:0000256" key="5">
    <source>
        <dbReference type="PROSITE-ProRule" id="PRU00581"/>
    </source>
</evidence>
<keyword evidence="4 5" id="KW-0472">Membrane</keyword>
<protein>
    <recommendedName>
        <fullName evidence="8">MARVEL domain-containing protein</fullName>
    </recommendedName>
</protein>
<dbReference type="OrthoDB" id="10028364at2759"/>
<keyword evidence="2 5" id="KW-0812">Transmembrane</keyword>
<keyword evidence="3 7" id="KW-1133">Transmembrane helix</keyword>
<feature type="domain" description="MARVEL" evidence="8">
    <location>
        <begin position="32"/>
        <end position="159"/>
    </location>
</feature>
<organism evidence="9 10">
    <name type="scientific">Muraenolepis orangiensis</name>
    <name type="common">Patagonian moray cod</name>
    <dbReference type="NCBI Taxonomy" id="630683"/>
    <lineage>
        <taxon>Eukaryota</taxon>
        <taxon>Metazoa</taxon>
        <taxon>Chordata</taxon>
        <taxon>Craniata</taxon>
        <taxon>Vertebrata</taxon>
        <taxon>Euteleostomi</taxon>
        <taxon>Actinopterygii</taxon>
        <taxon>Neopterygii</taxon>
        <taxon>Teleostei</taxon>
        <taxon>Neoteleostei</taxon>
        <taxon>Acanthomorphata</taxon>
        <taxon>Zeiogadaria</taxon>
        <taxon>Gadariae</taxon>
        <taxon>Gadiformes</taxon>
        <taxon>Muraenolepidoidei</taxon>
        <taxon>Muraenolepididae</taxon>
        <taxon>Muraenolepis</taxon>
    </lineage>
</organism>
<proteinExistence type="predicted"/>
<sequence>MSGGGGGGDVYNNTTVMRDPRDNQMFLVPSQLLSKLRCGVKVAEVVLSFMAFVVEEVVTSCLSCGALYFFEFISCIAFLFTLLLLILLATKLHSRVGITCWPKLDFIYTAVIALLFGAASSAFAAVNGGTSLEKAAMIFGFLATVAFLVDLLLVWKNNGLPWKDLDQEAGGGAAAPGPEQQVLTGQTN</sequence>
<evidence type="ECO:0000313" key="10">
    <source>
        <dbReference type="Proteomes" id="UP001148018"/>
    </source>
</evidence>
<comment type="subcellular location">
    <subcellularLocation>
        <location evidence="1">Membrane</location>
        <topology evidence="1">Multi-pass membrane protein</topology>
    </subcellularLocation>
</comment>
<evidence type="ECO:0000256" key="3">
    <source>
        <dbReference type="ARBA" id="ARBA00022989"/>
    </source>
</evidence>
<evidence type="ECO:0000256" key="6">
    <source>
        <dbReference type="SAM" id="MobiDB-lite"/>
    </source>
</evidence>
<dbReference type="InterPro" id="IPR008253">
    <property type="entry name" value="Marvel"/>
</dbReference>
<comment type="caution">
    <text evidence="9">The sequence shown here is derived from an EMBL/GenBank/DDBJ whole genome shotgun (WGS) entry which is preliminary data.</text>
</comment>
<evidence type="ECO:0000256" key="1">
    <source>
        <dbReference type="ARBA" id="ARBA00004141"/>
    </source>
</evidence>
<dbReference type="PANTHER" id="PTHR22776">
    <property type="entry name" value="MARVEL-CONTAINING POTENTIAL LIPID RAFT-ASSOCIATED PROTEIN"/>
    <property type="match status" value="1"/>
</dbReference>
<feature type="transmembrane region" description="Helical" evidence="7">
    <location>
        <begin position="135"/>
        <end position="155"/>
    </location>
</feature>
<evidence type="ECO:0000259" key="8">
    <source>
        <dbReference type="PROSITE" id="PS51225"/>
    </source>
</evidence>
<feature type="transmembrane region" description="Helical" evidence="7">
    <location>
        <begin position="106"/>
        <end position="129"/>
    </location>
</feature>
<reference evidence="9" key="1">
    <citation type="submission" date="2022-07" db="EMBL/GenBank/DDBJ databases">
        <title>Chromosome-level genome of Muraenolepis orangiensis.</title>
        <authorList>
            <person name="Kim J."/>
        </authorList>
    </citation>
    <scope>NUCLEOTIDE SEQUENCE</scope>
    <source>
        <strain evidence="9">KU_S4_2022</strain>
        <tissue evidence="9">Muscle</tissue>
    </source>
</reference>
<gene>
    <name evidence="9" type="ORF">NHX12_002118</name>
</gene>
<dbReference type="Pfam" id="PF01284">
    <property type="entry name" value="MARVEL"/>
    <property type="match status" value="1"/>
</dbReference>
<dbReference type="Proteomes" id="UP001148018">
    <property type="component" value="Unassembled WGS sequence"/>
</dbReference>
<dbReference type="PANTHER" id="PTHR22776:SF25">
    <property type="entry name" value="CKLF-LIKE MARVEL TRANSMEMBRANE DOMAIN-CONTAINING PROTEIN 6"/>
    <property type="match status" value="1"/>
</dbReference>